<gene>
    <name evidence="1" type="ORF">S12H4_54999</name>
</gene>
<protein>
    <submittedName>
        <fullName evidence="1">Uncharacterized protein</fullName>
    </submittedName>
</protein>
<evidence type="ECO:0000313" key="1">
    <source>
        <dbReference type="EMBL" id="GAJ18758.1"/>
    </source>
</evidence>
<feature type="non-terminal residue" evidence="1">
    <location>
        <position position="1"/>
    </location>
</feature>
<feature type="non-terminal residue" evidence="1">
    <location>
        <position position="225"/>
    </location>
</feature>
<organism evidence="1">
    <name type="scientific">marine sediment metagenome</name>
    <dbReference type="NCBI Taxonomy" id="412755"/>
    <lineage>
        <taxon>unclassified sequences</taxon>
        <taxon>metagenomes</taxon>
        <taxon>ecological metagenomes</taxon>
    </lineage>
</organism>
<sequence>PNLDYIEPLKGCVKQLDEVTEALEAKKLLPGAEVKPLEQAETCVRSITNKISEDIRHIATVQEAMTPETVAVHSSEAVRVGIGDSVCDKYTGACGPILDIMEDEVLIEPTTRKEVGKEYLEVAEPPIRAKITNLEPDHIKRDEEAKEANANKELLLDILEHEATGSGLVLNPARAEATSCKGFTYDKETYAWSPGVLGLISSKKNPEQLKQFCALGIEPAGEGVK</sequence>
<dbReference type="AlphaFoldDB" id="X1UMQ4"/>
<accession>X1UMQ4</accession>
<dbReference type="EMBL" id="BARW01035228">
    <property type="protein sequence ID" value="GAJ18758.1"/>
    <property type="molecule type" value="Genomic_DNA"/>
</dbReference>
<name>X1UMQ4_9ZZZZ</name>
<reference evidence="1" key="1">
    <citation type="journal article" date="2014" name="Front. Microbiol.">
        <title>High frequency of phylogenetically diverse reductive dehalogenase-homologous genes in deep subseafloor sedimentary metagenomes.</title>
        <authorList>
            <person name="Kawai M."/>
            <person name="Futagami T."/>
            <person name="Toyoda A."/>
            <person name="Takaki Y."/>
            <person name="Nishi S."/>
            <person name="Hori S."/>
            <person name="Arai W."/>
            <person name="Tsubouchi T."/>
            <person name="Morono Y."/>
            <person name="Uchiyama I."/>
            <person name="Ito T."/>
            <person name="Fujiyama A."/>
            <person name="Inagaki F."/>
            <person name="Takami H."/>
        </authorList>
    </citation>
    <scope>NUCLEOTIDE SEQUENCE</scope>
    <source>
        <strain evidence="1">Expedition CK06-06</strain>
    </source>
</reference>
<proteinExistence type="predicted"/>
<comment type="caution">
    <text evidence="1">The sequence shown here is derived from an EMBL/GenBank/DDBJ whole genome shotgun (WGS) entry which is preliminary data.</text>
</comment>